<feature type="region of interest" description="Disordered" evidence="8">
    <location>
        <begin position="1"/>
        <end position="30"/>
    </location>
</feature>
<dbReference type="InterPro" id="IPR000943">
    <property type="entry name" value="RNA_pol_sigma70"/>
</dbReference>
<dbReference type="GO" id="GO:0003677">
    <property type="term" value="F:DNA binding"/>
    <property type="evidence" value="ECO:0007669"/>
    <property type="project" value="UniProtKB-UniRule"/>
</dbReference>
<dbReference type="PROSITE" id="PS00715">
    <property type="entry name" value="SIGMA70_1"/>
    <property type="match status" value="1"/>
</dbReference>
<organism evidence="11 12">
    <name type="scientific">Undibacterium pigrum</name>
    <dbReference type="NCBI Taxonomy" id="401470"/>
    <lineage>
        <taxon>Bacteria</taxon>
        <taxon>Pseudomonadati</taxon>
        <taxon>Pseudomonadota</taxon>
        <taxon>Betaproteobacteria</taxon>
        <taxon>Burkholderiales</taxon>
        <taxon>Oxalobacteraceae</taxon>
        <taxon>Undibacterium</taxon>
    </lineage>
</organism>
<evidence type="ECO:0000256" key="2">
    <source>
        <dbReference type="ARBA" id="ARBA00023015"/>
    </source>
</evidence>
<accession>A0A318JTJ0</accession>
<comment type="subunit">
    <text evidence="6">Interacts transiently with the RNA polymerase catalytic core.</text>
</comment>
<evidence type="ECO:0000256" key="5">
    <source>
        <dbReference type="ARBA" id="ARBA00023163"/>
    </source>
</evidence>
<evidence type="ECO:0000256" key="8">
    <source>
        <dbReference type="SAM" id="MobiDB-lite"/>
    </source>
</evidence>
<dbReference type="Gene3D" id="1.10.601.10">
    <property type="entry name" value="RNA Polymerase Primary Sigma Factor"/>
    <property type="match status" value="1"/>
</dbReference>
<feature type="region of interest" description="Sigma-70 factor domain-2" evidence="6">
    <location>
        <begin position="704"/>
        <end position="774"/>
    </location>
</feature>
<dbReference type="Proteomes" id="UP000247792">
    <property type="component" value="Unassembled WGS sequence"/>
</dbReference>
<comment type="subcellular location">
    <subcellularLocation>
        <location evidence="6">Cytoplasm</location>
    </subcellularLocation>
</comment>
<dbReference type="NCBIfam" id="TIGR02393">
    <property type="entry name" value="RpoD_Cterm"/>
    <property type="match status" value="1"/>
</dbReference>
<protein>
    <recommendedName>
        <fullName evidence="6">RNA polymerase sigma factor RpoD</fullName>
    </recommendedName>
    <alternativeName>
        <fullName evidence="6">Sigma-70</fullName>
    </alternativeName>
</protein>
<dbReference type="InterPro" id="IPR013324">
    <property type="entry name" value="RNA_pol_sigma_r3/r4-like"/>
</dbReference>
<dbReference type="InterPro" id="IPR007627">
    <property type="entry name" value="RNA_pol_sigma70_r2"/>
</dbReference>
<feature type="region of interest" description="Disordered" evidence="8">
    <location>
        <begin position="74"/>
        <end position="106"/>
    </location>
</feature>
<dbReference type="InterPro" id="IPR050239">
    <property type="entry name" value="Sigma-70_RNA_pol_init_factors"/>
</dbReference>
<dbReference type="Gene3D" id="1.10.220.120">
    <property type="entry name" value="Sigma-70 factor, region 1.1"/>
    <property type="match status" value="1"/>
</dbReference>
<keyword evidence="3 6" id="KW-0731">Sigma factor</keyword>
<dbReference type="Pfam" id="PF00140">
    <property type="entry name" value="Sigma70_r1_2"/>
    <property type="match status" value="1"/>
</dbReference>
<comment type="similarity">
    <text evidence="6">Belongs to the sigma-70 factor family. RpoD/SigA subfamily.</text>
</comment>
<dbReference type="GO" id="GO:0006352">
    <property type="term" value="P:DNA-templated transcription initiation"/>
    <property type="evidence" value="ECO:0007669"/>
    <property type="project" value="UniProtKB-UniRule"/>
</dbReference>
<keyword evidence="5 6" id="KW-0804">Transcription</keyword>
<dbReference type="CDD" id="cd06171">
    <property type="entry name" value="Sigma70_r4"/>
    <property type="match status" value="1"/>
</dbReference>
<dbReference type="InterPro" id="IPR007127">
    <property type="entry name" value="RNA_pol_sigma_70_r1_1"/>
</dbReference>
<dbReference type="InterPro" id="IPR007631">
    <property type="entry name" value="RNA_pol_sigma_70_non-ess"/>
</dbReference>
<dbReference type="InterPro" id="IPR042189">
    <property type="entry name" value="RNA_pol_sigma_70_r1_1_sf"/>
</dbReference>
<dbReference type="FunFam" id="1.10.601.10:FF:000001">
    <property type="entry name" value="RNA polymerase sigma factor SigA"/>
    <property type="match status" value="1"/>
</dbReference>
<keyword evidence="4 6" id="KW-0238">DNA-binding</keyword>
<keyword evidence="1 6" id="KW-0963">Cytoplasm</keyword>
<dbReference type="AlphaFoldDB" id="A0A318JTJ0"/>
<evidence type="ECO:0000256" key="6">
    <source>
        <dbReference type="HAMAP-Rule" id="MF_00963"/>
    </source>
</evidence>
<dbReference type="NCBIfam" id="TIGR02937">
    <property type="entry name" value="sigma70-ECF"/>
    <property type="match status" value="1"/>
</dbReference>
<dbReference type="PRINTS" id="PR00046">
    <property type="entry name" value="SIGMA70FCT"/>
</dbReference>
<dbReference type="Pfam" id="PF04545">
    <property type="entry name" value="Sigma70_r4"/>
    <property type="match status" value="1"/>
</dbReference>
<dbReference type="GO" id="GO:0016987">
    <property type="term" value="F:sigma factor activity"/>
    <property type="evidence" value="ECO:0007669"/>
    <property type="project" value="UniProtKB-UniRule"/>
</dbReference>
<keyword evidence="2 6" id="KW-0805">Transcription regulation</keyword>
<feature type="region of interest" description="Sigma-70 factor domain-4" evidence="6">
    <location>
        <begin position="872"/>
        <end position="925"/>
    </location>
</feature>
<dbReference type="EMBL" id="QJKB01000001">
    <property type="protein sequence ID" value="PXX47710.1"/>
    <property type="molecule type" value="Genomic_DNA"/>
</dbReference>
<dbReference type="Gene3D" id="1.10.10.10">
    <property type="entry name" value="Winged helix-like DNA-binding domain superfamily/Winged helix DNA-binding domain"/>
    <property type="match status" value="2"/>
</dbReference>
<feature type="compositionally biased region" description="Polar residues" evidence="8">
    <location>
        <begin position="1"/>
        <end position="13"/>
    </location>
</feature>
<sequence length="939" mass="101968">MKNSLTDSNTAPATKTGSTLTLGKKPPLQLNRQPLGLARTATVQTVQMVVPVVDTTEETPTLVTTPVTVITKRRSRLQSATTEGSTDTSEDTADFSANTDTESTDNTDANFATAESDFANGQVAEAVVSSTKPETAAITADAEVAKPRVVVIRKSGPKLAKKLLLADQPAAPAPTIIKREARIGSGKLAPPAPVVTLKPLAAATPGAVAGFAATKPVTSSASMASTTPARTTPAAAIDVAAALNAIVSASPAAATAASSIKDIDTSAYVLPAMREPAKRGRKSSEFHFENDEIQALNAAESAEMKRAARVKAKKPNAANAASQEAQLELYRKQLTKLINLGKDRSYLTHAEINDHLPDDVADAEMIQGVVSTLNDMGIAVYDAAPDAAMMLLTDNVANNVTEDEAEAAAAAALATVDSDFGRTTDPVRMYMREMGGVELLTRSGEIEIAKRIEDGLKDMVQAISACPGTIQEILAIADKIAKDEIRVDDIIDGLLDPDASDAPAIELSDNDDLDDLDDDDDAVAENASGISDEQLQHMKNVVLQKFAIVGMRFEQMQAARATDGYKSPAYQQAQLAITRELQGMRFSVKTAEKLCDSLRKQMKTLRQTEKQMLELMVNKCGMPRAYFIEHFRQNASNPEWLNKEINGTSSYAAILGRNIHAARELQQKLIDLELNVSLPLHDLREINKQMVAGEKRSSEAKAAMTEANLRLVISIAKKYVNRGLQFLDLIQEGNIGLLKAVDKFEYRRGYKFSTYATWWIRQAIARAIADQARTIRVPVHMIETINKMNRVRRQLLQTTGLEPEPAAIAEKMGLPEGKVREILKIAKEPVSLDVPIGDDGDSQLGDFIEDSMTLSPMAAAMQASVQEKLKEALDSLSPREAKVLRMRFGLDTSTEFTLEEVGKQFEVTRERIRQIESKAMKKLRHPARADHLKSLMESN</sequence>
<dbReference type="Pfam" id="PF03979">
    <property type="entry name" value="Sigma70_r1_1"/>
    <property type="match status" value="1"/>
</dbReference>
<feature type="coiled-coil region" evidence="7">
    <location>
        <begin position="588"/>
        <end position="615"/>
    </location>
</feature>
<dbReference type="Pfam" id="PF04539">
    <property type="entry name" value="Sigma70_r3"/>
    <property type="match status" value="1"/>
</dbReference>
<evidence type="ECO:0000259" key="9">
    <source>
        <dbReference type="PROSITE" id="PS00715"/>
    </source>
</evidence>
<comment type="caution">
    <text evidence="11">The sequence shown here is derived from an EMBL/GenBank/DDBJ whole genome shotgun (WGS) entry which is preliminary data.</text>
</comment>
<name>A0A318JTJ0_9BURK</name>
<feature type="domain" description="RNA polymerase sigma-70" evidence="9">
    <location>
        <begin position="728"/>
        <end position="741"/>
    </location>
</feature>
<feature type="region of interest" description="Disordered" evidence="8">
    <location>
        <begin position="501"/>
        <end position="523"/>
    </location>
</feature>
<comment type="function">
    <text evidence="6">Sigma factors are initiation factors that promote the attachment of RNA polymerase to specific initiation sites and are then released. This sigma factor is the primary sigma factor during exponential growth.</text>
</comment>
<dbReference type="InterPro" id="IPR014284">
    <property type="entry name" value="RNA_pol_sigma-70_dom"/>
</dbReference>
<feature type="compositionally biased region" description="Polar residues" evidence="8">
    <location>
        <begin position="95"/>
        <end position="106"/>
    </location>
</feature>
<evidence type="ECO:0000313" key="12">
    <source>
        <dbReference type="Proteomes" id="UP000247792"/>
    </source>
</evidence>
<dbReference type="InterPro" id="IPR028630">
    <property type="entry name" value="Sigma70_RpoD"/>
</dbReference>
<gene>
    <name evidence="6" type="primary">rpoD</name>
    <name evidence="11" type="ORF">DFR42_1011307</name>
</gene>
<dbReference type="SUPFAM" id="SSF88946">
    <property type="entry name" value="Sigma2 domain of RNA polymerase sigma factors"/>
    <property type="match status" value="1"/>
</dbReference>
<feature type="region of interest" description="Sigma-70 factor domain-3" evidence="6">
    <location>
        <begin position="783"/>
        <end position="859"/>
    </location>
</feature>
<dbReference type="GO" id="GO:0005737">
    <property type="term" value="C:cytoplasm"/>
    <property type="evidence" value="ECO:0007669"/>
    <property type="project" value="UniProtKB-SubCell"/>
</dbReference>
<dbReference type="NCBIfam" id="NF004208">
    <property type="entry name" value="PRK05658.1"/>
    <property type="match status" value="1"/>
</dbReference>
<dbReference type="InterPro" id="IPR036388">
    <property type="entry name" value="WH-like_DNA-bd_sf"/>
</dbReference>
<keyword evidence="12" id="KW-1185">Reference proteome</keyword>
<dbReference type="PANTHER" id="PTHR30603:SF60">
    <property type="entry name" value="RNA POLYMERASE SIGMA FACTOR RPOD"/>
    <property type="match status" value="1"/>
</dbReference>
<dbReference type="PROSITE" id="PS00716">
    <property type="entry name" value="SIGMA70_2"/>
    <property type="match status" value="1"/>
</dbReference>
<dbReference type="Pfam" id="PF04546">
    <property type="entry name" value="Sigma70_ner"/>
    <property type="match status" value="1"/>
</dbReference>
<evidence type="ECO:0000256" key="3">
    <source>
        <dbReference type="ARBA" id="ARBA00023082"/>
    </source>
</evidence>
<evidence type="ECO:0000313" key="11">
    <source>
        <dbReference type="EMBL" id="PXX47710.1"/>
    </source>
</evidence>
<feature type="compositionally biased region" description="Low complexity" evidence="8">
    <location>
        <begin position="14"/>
        <end position="25"/>
    </location>
</feature>
<reference evidence="11 12" key="1">
    <citation type="submission" date="2018-05" db="EMBL/GenBank/DDBJ databases">
        <title>Genomic Encyclopedia of Type Strains, Phase IV (KMG-IV): sequencing the most valuable type-strain genomes for metagenomic binning, comparative biology and taxonomic classification.</title>
        <authorList>
            <person name="Goeker M."/>
        </authorList>
    </citation>
    <scope>NUCLEOTIDE SEQUENCE [LARGE SCALE GENOMIC DNA]</scope>
    <source>
        <strain evidence="11 12">DSM 19792</strain>
    </source>
</reference>
<dbReference type="InterPro" id="IPR009042">
    <property type="entry name" value="RNA_pol_sigma70_r1_2"/>
</dbReference>
<dbReference type="HAMAP" id="MF_00963">
    <property type="entry name" value="Sigma70_RpoD_SigA"/>
    <property type="match status" value="1"/>
</dbReference>
<feature type="domain" description="RNA polymerase sigma-70" evidence="10">
    <location>
        <begin position="897"/>
        <end position="923"/>
    </location>
</feature>
<dbReference type="PANTHER" id="PTHR30603">
    <property type="entry name" value="RNA POLYMERASE SIGMA FACTOR RPO"/>
    <property type="match status" value="1"/>
</dbReference>
<proteinExistence type="inferred from homology"/>
<dbReference type="RefSeq" id="WP_342766834.1">
    <property type="nucleotide sequence ID" value="NZ_QJKB01000001.1"/>
</dbReference>
<evidence type="ECO:0000256" key="1">
    <source>
        <dbReference type="ARBA" id="ARBA00022490"/>
    </source>
</evidence>
<evidence type="ECO:0000259" key="10">
    <source>
        <dbReference type="PROSITE" id="PS00716"/>
    </source>
</evidence>
<evidence type="ECO:0000256" key="4">
    <source>
        <dbReference type="ARBA" id="ARBA00023125"/>
    </source>
</evidence>
<dbReference type="Pfam" id="PF04542">
    <property type="entry name" value="Sigma70_r2"/>
    <property type="match status" value="1"/>
</dbReference>
<feature type="short sequence motif" description="Interaction with polymerase core subunit RpoC" evidence="6">
    <location>
        <begin position="728"/>
        <end position="731"/>
    </location>
</feature>
<dbReference type="InterPro" id="IPR012760">
    <property type="entry name" value="RNA_pol_sigma_RpoD_C"/>
</dbReference>
<evidence type="ECO:0000256" key="7">
    <source>
        <dbReference type="SAM" id="Coils"/>
    </source>
</evidence>
<dbReference type="InterPro" id="IPR007624">
    <property type="entry name" value="RNA_pol_sigma70_r3"/>
</dbReference>
<keyword evidence="7" id="KW-0175">Coiled coil</keyword>
<dbReference type="InterPro" id="IPR007630">
    <property type="entry name" value="RNA_pol_sigma70_r4"/>
</dbReference>
<feature type="DNA-binding region" description="H-T-H motif" evidence="6">
    <location>
        <begin position="898"/>
        <end position="917"/>
    </location>
</feature>
<dbReference type="InterPro" id="IPR013325">
    <property type="entry name" value="RNA_pol_sigma_r2"/>
</dbReference>
<feature type="compositionally biased region" description="Acidic residues" evidence="8">
    <location>
        <begin position="508"/>
        <end position="523"/>
    </location>
</feature>
<dbReference type="SUPFAM" id="SSF88659">
    <property type="entry name" value="Sigma3 and sigma4 domains of RNA polymerase sigma factors"/>
    <property type="match status" value="2"/>
</dbReference>